<evidence type="ECO:0000256" key="1">
    <source>
        <dbReference type="SAM" id="MobiDB-lite"/>
    </source>
</evidence>
<reference evidence="3" key="1">
    <citation type="journal article" date="2020" name="Stud. Mycol.">
        <title>101 Dothideomycetes genomes: a test case for predicting lifestyles and emergence of pathogens.</title>
        <authorList>
            <person name="Haridas S."/>
            <person name="Albert R."/>
            <person name="Binder M."/>
            <person name="Bloem J."/>
            <person name="Labutti K."/>
            <person name="Salamov A."/>
            <person name="Andreopoulos B."/>
            <person name="Baker S."/>
            <person name="Barry K."/>
            <person name="Bills G."/>
            <person name="Bluhm B."/>
            <person name="Cannon C."/>
            <person name="Castanera R."/>
            <person name="Culley D."/>
            <person name="Daum C."/>
            <person name="Ezra D."/>
            <person name="Gonzalez J."/>
            <person name="Henrissat B."/>
            <person name="Kuo A."/>
            <person name="Liang C."/>
            <person name="Lipzen A."/>
            <person name="Lutzoni F."/>
            <person name="Magnuson J."/>
            <person name="Mondo S."/>
            <person name="Nolan M."/>
            <person name="Ohm R."/>
            <person name="Pangilinan J."/>
            <person name="Park H.-J."/>
            <person name="Ramirez L."/>
            <person name="Alfaro M."/>
            <person name="Sun H."/>
            <person name="Tritt A."/>
            <person name="Yoshinaga Y."/>
            <person name="Zwiers L.-H."/>
            <person name="Turgeon B."/>
            <person name="Goodwin S."/>
            <person name="Spatafora J."/>
            <person name="Crous P."/>
            <person name="Grigoriev I."/>
        </authorList>
    </citation>
    <scope>NUCLEOTIDE SEQUENCE</scope>
    <source>
        <strain evidence="3">CBS 115976</strain>
    </source>
</reference>
<dbReference type="OrthoDB" id="4779287at2759"/>
<evidence type="ECO:0000313" key="4">
    <source>
        <dbReference type="Proteomes" id="UP000799302"/>
    </source>
</evidence>
<feature type="transmembrane region" description="Helical" evidence="2">
    <location>
        <begin position="156"/>
        <end position="181"/>
    </location>
</feature>
<dbReference type="AlphaFoldDB" id="A0A6A6U8S7"/>
<dbReference type="Proteomes" id="UP000799302">
    <property type="component" value="Unassembled WGS sequence"/>
</dbReference>
<feature type="compositionally biased region" description="Low complexity" evidence="1">
    <location>
        <begin position="133"/>
        <end position="147"/>
    </location>
</feature>
<gene>
    <name evidence="3" type="ORF">BT63DRAFT_298581</name>
</gene>
<keyword evidence="4" id="KW-1185">Reference proteome</keyword>
<keyword evidence="2" id="KW-0472">Membrane</keyword>
<proteinExistence type="predicted"/>
<evidence type="ECO:0008006" key="5">
    <source>
        <dbReference type="Google" id="ProtNLM"/>
    </source>
</evidence>
<dbReference type="EMBL" id="MU004237">
    <property type="protein sequence ID" value="KAF2667703.1"/>
    <property type="molecule type" value="Genomic_DNA"/>
</dbReference>
<evidence type="ECO:0000256" key="2">
    <source>
        <dbReference type="SAM" id="Phobius"/>
    </source>
</evidence>
<accession>A0A6A6U8S7</accession>
<protein>
    <recommendedName>
        <fullName evidence="5">Mid2 domain-containing protein</fullName>
    </recommendedName>
</protein>
<feature type="region of interest" description="Disordered" evidence="1">
    <location>
        <begin position="122"/>
        <end position="147"/>
    </location>
</feature>
<sequence length="280" mass="29670">MSSNTSIAGFAIRRNGSCVAPLGEIDCGGTVAPYRVCCPHEAYCPRSNSYNAYCCDQANYNCTIAILSDGPFCANATWTMYDNGGYFCCDAGLAGYQNTITNSNGCANPGYQVANGENFLPPIGQKPKATANSTSIPEPTSTPSQISTFRSKSSNIGAIAGGVVGGVVLFITLLAILMVVARRQKQNVNSRAHELQKAMHPKRLELSEGPQHSAPAMELESSVGTRVSTEILAKLLVLVLVLVLATGAKLKITKNTALAKGDFSEKKIFYVSLPTLPSPH</sequence>
<name>A0A6A6U8S7_9PEZI</name>
<keyword evidence="2" id="KW-1133">Transmembrane helix</keyword>
<keyword evidence="2" id="KW-0812">Transmembrane</keyword>
<organism evidence="3 4">
    <name type="scientific">Microthyrium microscopicum</name>
    <dbReference type="NCBI Taxonomy" id="703497"/>
    <lineage>
        <taxon>Eukaryota</taxon>
        <taxon>Fungi</taxon>
        <taxon>Dikarya</taxon>
        <taxon>Ascomycota</taxon>
        <taxon>Pezizomycotina</taxon>
        <taxon>Dothideomycetes</taxon>
        <taxon>Dothideomycetes incertae sedis</taxon>
        <taxon>Microthyriales</taxon>
        <taxon>Microthyriaceae</taxon>
        <taxon>Microthyrium</taxon>
    </lineage>
</organism>
<evidence type="ECO:0000313" key="3">
    <source>
        <dbReference type="EMBL" id="KAF2667703.1"/>
    </source>
</evidence>
<feature type="transmembrane region" description="Helical" evidence="2">
    <location>
        <begin position="231"/>
        <end position="250"/>
    </location>
</feature>